<dbReference type="GO" id="GO:0006565">
    <property type="term" value="P:L-serine catabolic process"/>
    <property type="evidence" value="ECO:0007669"/>
    <property type="project" value="TreeGrafter"/>
</dbReference>
<feature type="domain" description="ACT" evidence="6">
    <location>
        <begin position="332"/>
        <end position="405"/>
    </location>
</feature>
<evidence type="ECO:0000256" key="5">
    <source>
        <dbReference type="ARBA" id="ARBA00023239"/>
    </source>
</evidence>
<evidence type="ECO:0000256" key="1">
    <source>
        <dbReference type="ARBA" id="ARBA00001933"/>
    </source>
</evidence>
<dbReference type="Pfam" id="PF00291">
    <property type="entry name" value="PALP"/>
    <property type="match status" value="1"/>
</dbReference>
<evidence type="ECO:0000256" key="2">
    <source>
        <dbReference type="ARBA" id="ARBA00010869"/>
    </source>
</evidence>
<dbReference type="InterPro" id="IPR044561">
    <property type="entry name" value="ACT_ThrD-II-like"/>
</dbReference>
<dbReference type="SUPFAM" id="SSF53686">
    <property type="entry name" value="Tryptophan synthase beta subunit-like PLP-dependent enzymes"/>
    <property type="match status" value="1"/>
</dbReference>
<dbReference type="CDD" id="cd04886">
    <property type="entry name" value="ACT_ThrD-II-like"/>
    <property type="match status" value="1"/>
</dbReference>
<dbReference type="GO" id="GO:0006567">
    <property type="term" value="P:L-threonine catabolic process"/>
    <property type="evidence" value="ECO:0007669"/>
    <property type="project" value="InterPro"/>
</dbReference>
<reference evidence="8" key="1">
    <citation type="journal article" date="2020" name="mSystems">
        <title>Genome- and Community-Level Interaction Insights into Carbon Utilization and Element Cycling Functions of Hydrothermarchaeota in Hydrothermal Sediment.</title>
        <authorList>
            <person name="Zhou Z."/>
            <person name="Liu Y."/>
            <person name="Xu W."/>
            <person name="Pan J."/>
            <person name="Luo Z.H."/>
            <person name="Li M."/>
        </authorList>
    </citation>
    <scope>NUCLEOTIDE SEQUENCE [LARGE SCALE GENOMIC DNA]</scope>
    <source>
        <strain evidence="8">SpSt-637</strain>
        <strain evidence="7">SpSt-667</strain>
    </source>
</reference>
<dbReference type="SUPFAM" id="SSF55021">
    <property type="entry name" value="ACT-like"/>
    <property type="match status" value="1"/>
</dbReference>
<keyword evidence="4" id="KW-0663">Pyridoxal phosphate</keyword>
<keyword evidence="5 8" id="KW-0456">Lyase</keyword>
<dbReference type="Gene3D" id="3.40.50.1100">
    <property type="match status" value="2"/>
</dbReference>
<dbReference type="FunFam" id="3.40.50.1100:FF:000007">
    <property type="entry name" value="L-threonine dehydratase catabolic TdcB"/>
    <property type="match status" value="1"/>
</dbReference>
<dbReference type="InterPro" id="IPR036052">
    <property type="entry name" value="TrpB-like_PALP_sf"/>
</dbReference>
<dbReference type="InterPro" id="IPR005789">
    <property type="entry name" value="Thr_deHydtase_catblc"/>
</dbReference>
<dbReference type="InterPro" id="IPR050147">
    <property type="entry name" value="Ser/Thr_Dehydratase"/>
</dbReference>
<dbReference type="PANTHER" id="PTHR48078:SF6">
    <property type="entry name" value="L-THREONINE DEHYDRATASE CATABOLIC TDCB"/>
    <property type="match status" value="1"/>
</dbReference>
<name>A0A7C4NTZ3_9CREN</name>
<comment type="similarity">
    <text evidence="2">Belongs to the serine/threonine dehydratase family.</text>
</comment>
<dbReference type="InterPro" id="IPR001926">
    <property type="entry name" value="TrpB-like_PALP"/>
</dbReference>
<accession>A0A7C4NTZ3</accession>
<evidence type="ECO:0000256" key="4">
    <source>
        <dbReference type="ARBA" id="ARBA00022898"/>
    </source>
</evidence>
<dbReference type="FunFam" id="3.40.50.1100:FF:000005">
    <property type="entry name" value="Threonine dehydratase catabolic"/>
    <property type="match status" value="1"/>
</dbReference>
<organism evidence="8">
    <name type="scientific">Ignisphaera aggregans</name>
    <dbReference type="NCBI Taxonomy" id="334771"/>
    <lineage>
        <taxon>Archaea</taxon>
        <taxon>Thermoproteota</taxon>
        <taxon>Thermoprotei</taxon>
        <taxon>Desulfurococcales</taxon>
        <taxon>Desulfurococcaceae</taxon>
        <taxon>Ignisphaera</taxon>
    </lineage>
</organism>
<dbReference type="PANTHER" id="PTHR48078">
    <property type="entry name" value="THREONINE DEHYDRATASE, MITOCHONDRIAL-RELATED"/>
    <property type="match status" value="1"/>
</dbReference>
<evidence type="ECO:0000313" key="7">
    <source>
        <dbReference type="EMBL" id="HGQ36111.1"/>
    </source>
</evidence>
<comment type="caution">
    <text evidence="8">The sequence shown here is derived from an EMBL/GenBank/DDBJ whole genome shotgun (WGS) entry which is preliminary data.</text>
</comment>
<dbReference type="GO" id="GO:0004794">
    <property type="term" value="F:threonine deaminase activity"/>
    <property type="evidence" value="ECO:0007669"/>
    <property type="project" value="UniProtKB-EC"/>
</dbReference>
<dbReference type="InterPro" id="IPR002912">
    <property type="entry name" value="ACT_dom"/>
</dbReference>
<evidence type="ECO:0000259" key="6">
    <source>
        <dbReference type="PROSITE" id="PS51671"/>
    </source>
</evidence>
<comment type="cofactor">
    <cofactor evidence="1">
        <name>pyridoxal 5'-phosphate</name>
        <dbReference type="ChEBI" id="CHEBI:597326"/>
    </cofactor>
</comment>
<gene>
    <name evidence="8" type="ORF">ENU08_07090</name>
    <name evidence="7" type="ORF">ENU41_05470</name>
</gene>
<dbReference type="CDD" id="cd01562">
    <property type="entry name" value="Thr-dehyd"/>
    <property type="match status" value="1"/>
</dbReference>
<dbReference type="GO" id="GO:0003941">
    <property type="term" value="F:L-serine ammonia-lyase activity"/>
    <property type="evidence" value="ECO:0007669"/>
    <property type="project" value="TreeGrafter"/>
</dbReference>
<proteinExistence type="inferred from homology"/>
<evidence type="ECO:0000256" key="3">
    <source>
        <dbReference type="ARBA" id="ARBA00012096"/>
    </source>
</evidence>
<dbReference type="PROSITE" id="PS51671">
    <property type="entry name" value="ACT"/>
    <property type="match status" value="1"/>
</dbReference>
<dbReference type="GO" id="GO:0009097">
    <property type="term" value="P:isoleucine biosynthetic process"/>
    <property type="evidence" value="ECO:0007669"/>
    <property type="project" value="TreeGrafter"/>
</dbReference>
<evidence type="ECO:0000313" key="8">
    <source>
        <dbReference type="EMBL" id="HGQ64992.1"/>
    </source>
</evidence>
<sequence>MTSTLEVIWHYINEAQKIVYKVAHRTPLDFSTTFSRISGNKVYLKLENMQKTGSFKVRGAFYKIYKHLDEAKVRGVITASSGNHAQAVAFASLSLGVKSTVVMPETAPVFKINATKSYSANVVLHGRIYDDAYRKALEIAEENRMVFVHPFNDSEVIGGQGTIGLEVLQQLSDVDVVLVPIGGGGLISGIGIAIKKIKPNTKIIGVEPKNAPKYYLARSYSKIIEMDPKPSLADGVVTKRVGDVTFEVMEKVVDDIVVVDEDSIARAIYLLMERSKMVVEGAGALPLAALLEGYMQGENRNVVLILSGGNIDLTTLYRVVLRGLAAEGRISTLRLILKDSPGELLKVLGILQRYRCNIVDVRHDRYSLDVPVGYALVELIFEVPELSIINEVKKELEALSIQIIY</sequence>
<dbReference type="EMBL" id="DTCK01000034">
    <property type="protein sequence ID" value="HGQ36111.1"/>
    <property type="molecule type" value="Genomic_DNA"/>
</dbReference>
<dbReference type="AlphaFoldDB" id="A0A7C4NTZ3"/>
<protein>
    <recommendedName>
        <fullName evidence="3">threonine ammonia-lyase</fullName>
        <ecNumber evidence="3">4.3.1.19</ecNumber>
    </recommendedName>
</protein>
<dbReference type="NCBIfam" id="TIGR01127">
    <property type="entry name" value="ilvA_1Cterm"/>
    <property type="match status" value="1"/>
</dbReference>
<dbReference type="EC" id="4.3.1.19" evidence="3"/>
<dbReference type="EMBL" id="DTBD01000064">
    <property type="protein sequence ID" value="HGQ64992.1"/>
    <property type="molecule type" value="Genomic_DNA"/>
</dbReference>
<dbReference type="InterPro" id="IPR045865">
    <property type="entry name" value="ACT-like_dom_sf"/>
</dbReference>